<dbReference type="GO" id="GO:0005319">
    <property type="term" value="F:lipid transporter activity"/>
    <property type="evidence" value="ECO:0007669"/>
    <property type="project" value="InterPro"/>
</dbReference>
<feature type="compositionally biased region" description="Basic and acidic residues" evidence="4">
    <location>
        <begin position="255"/>
        <end position="275"/>
    </location>
</feature>
<dbReference type="Proteomes" id="UP000663844">
    <property type="component" value="Unassembled WGS sequence"/>
</dbReference>
<dbReference type="Proteomes" id="UP000663845">
    <property type="component" value="Unassembled WGS sequence"/>
</dbReference>
<gene>
    <name evidence="7" type="ORF">JYZ213_LOCUS29101</name>
    <name evidence="8" type="ORF">OXD698_LOCUS15966</name>
</gene>
<evidence type="ECO:0000256" key="3">
    <source>
        <dbReference type="PROSITE-ProRule" id="PRU00557"/>
    </source>
</evidence>
<feature type="domain" description="Vitellogenin" evidence="6">
    <location>
        <begin position="39"/>
        <end position="700"/>
    </location>
</feature>
<accession>A0A814ZDA8</accession>
<dbReference type="Gene3D" id="2.30.230.10">
    <property type="entry name" value="Lipovitellin, beta-sheet shell regions, chain A"/>
    <property type="match status" value="1"/>
</dbReference>
<evidence type="ECO:0000256" key="1">
    <source>
        <dbReference type="ARBA" id="ARBA00022729"/>
    </source>
</evidence>
<dbReference type="EMBL" id="CAJOAZ010001073">
    <property type="protein sequence ID" value="CAF3760087.1"/>
    <property type="molecule type" value="Genomic_DNA"/>
</dbReference>
<dbReference type="SUPFAM" id="SSF56968">
    <property type="entry name" value="Lipovitellin-phosvitin complex, beta-sheet shell regions"/>
    <property type="match status" value="1"/>
</dbReference>
<sequence>MFASSNFRCIAILLLVCQAWSAPLSATQNPDPICSAAQLLPSGHSLIYKYKTDAKLSVANAQYDLKNQITADAHIRNLGDCNYAIQLRSVKITETKDEQETTVTATASAQRELENLVVRFRWVDGFIVAVEADSSAKVDHVNFVKGLLSILQVYSPVPTDGENIVREEDVLGVCTTRYKYTQKAGTIQINKYKDLSTCSRDKLHLSSSPVLTSVLGPLFENVFSSKKRYVCQTEVREKKIQTVKCKTIEIETDEDQKSTKKSEKDKNDDDDHVRNVDSSSEEDNDIDFNDKDDEEEISTKHESIKQELKLVSSGAVNVDGNAIRVPVRQTLQFAPRATFDRSNEPVSALVTKIQALFDTKSWNQFAASRLVDITNELRRMDKASLETFKSSTGLKHLVPTLLNTIYAHDPSASLLNLDTQTLKFAHPLSVFYLDKPSSELVEQIVNAARRLIAHQVPEFVGPAAAILKTYKSRQDNNKDADAKIKDFQRSISKFLNNPNKDSSNVTTAVLSAYAQLGLYDEQVRRLAANDQASLEVQYHALNAIRHICPDNVDDNNELRIRTDLQNLLLRKLQNKANKNAVRVWAFEALYTSFIYNPEEADSTLGDALEKAFGDILNEPLNQVNGYIWSTLKYASLDRLCPLRGLAARLRVHHHDKKQFAEQATLSSRQLQMELPLRKNYRAFIQLSFVFENDRIVPSFIGAKLAFDGIRRETLRLPWVDLALISENLDWNFAEYFFRMDSLNKAKNVTDDEKTRIKNALPPPVKRLQDAYDNKEEDPDPSVHLYLKLFGADVRSRDITDKVQDVLKTNLRTFIRNQIMSRLQELSGKNPLFRIPLEIGAATGAANGLTLFKSVQVGIMADLTTVIKTTQDSAGMGLFSLTSRSALSFSLTLQREITSPLSSIGETIHIGALSNIPFEYTAEANQAGRIREFNLLDTQSTLLATDFQYSLRTSKGLVAVPITKTASIEPSCTSNAIYRGLGIRACLELNPFRSVQLGSRPSYPITITISKEPSIKKYRVGWRFNAQDAPQYEVAVEKVGATGTYPGLGISATKTGNDFDIKVLTGMKSFNVKGTHAGNRFTGKVYSSDNKEVMTTSGTLVINNDGFKLDSSLVDLASRKEILKLTTDILPNRGQGLSADISLTTPDQAKSFKINFRGDLYKPDQKLVHIDAGFKIGDVSYSGKAHLERSEDHTRIELHRTMKLSKTASQNGYEFLYDRKCNHASTTQNDHKIQSHLAMRVPNRDTPMKVFDFKTDFARTKDLSNATLHSSLDFVMLTRQPPVAENIQIDYVRRSIRTVNQARRLVSPEANLKVQVKTRSNVFNFLLDHKHRRSSEASKKGPETLPPTLDINNKIHIIADTDKLFPDLPRPFAFDILSDLDFELLNKINYKFQYDLRRRQRSGLLTYSSQVDKVTDGHLYSGTSKSELQWDNKQKKATATGNFVICTHSRSLKTHWDIDTNLVQDKNDMTLDINARFDRQPKKDAPKSFIGVYNITLKAPKHESFQLIDIDGNVTKQAGLLETYNSIAYRVDKNLKEININLVVDRNTTGDGSIQSHATLAIPFLKNLPLITHDLVLERSSVNGRLSHVASQLIAKPVFSHYGSIDIDRATQNGKPCVHIDNEIEYLRGNGDSLHGLSKIDVHRWSKVHSFGLLKRNTDLLHKHSIGYIFSNKTRKVALSLESPQLSGNPLSIIGELTIDRENRIGKMNWPQEFGVHFEFGTPLSNLTAIQAYYNLPMFHKDDDQTVDAAIGFKVASPKITPISFYFHSEGSLNTSLHATESLNIGDDIALSTLLTAKYNTQSISQISVSTSSKYYDQEFQNSLYALFKQHQVTIRGILNTTTNEDYKYEMDIGFDDDTLTGHTERTDGQQTIVSDIDAKKCSATGKYYRCYKGDITIRTGSSGAGQKGTFDVSYGRGAAKLDVKVPNNLEIKVDHIHTGRLRDEDFSSKTTIEGKSLRANNRGALSYSGTVEKEDGKWNTVQLQSSLSDKTGQKLIGSDIRMNSKITNKLSGQYQRKIDFNYERKGQSIIAWSSESNSCPNNPSNVLYGICQTTTFNIKANNKFVQRLRQRFELTPDPLLSNPTGHVPYDGTLKLDLKHDPKSGPHTVKLDVNRMKADAVDLDITYQPRHDNNPMKVDLKASLPRKNPISVKYDETLRSQTKFNGILKYSFNANDNTAEKTYQCEVDRQDAQDVSVTCKGERTSLSLDIDRKAGKSKIYIDLNRFPGQRFGYEATRDPQTQALDATLYTLVSSWNIKRQPGRSITLTVKQKNLEVLRVEGTKAGDREYQIRFSPSNINLRLDWDNSTSITLKQTSPQARNLAAITIDRAQIRHYLPSLRNQNRPSHDIDEAASTSKKPLVEITFDSHVLISLSQAIDKLGSHNGLFGLDTIKKAYKLQIGDAPVTIYNTQHWKTHREHSQLPESYSVRIVNNANGNFVQLTSNKWNEDRQISKISHSFDGGKTSTTDLKLSRNYGYQVGSVYFFHSLGYRNVEGAKQLRNFTRTFLRNHLMKDMNKTSIAELLKDFRKRVRNILDVDYNALKAIVARWKEEPEKNFLRQWSTRLGLSEFFAKYPTYTQASEAIFATLQERATEREAFWRERIATIVNDNRIKDLAERVQARRSALIKSLLDRAEKLLDRFLPTVDQANVEKRIQDYVTKLLAGFERVSKQRTEQMKAVFKAIDDASKGEENKWFRTLVADIDSNAFSAAADAESAKVFKKLGDSSKLLVSNINKLSRRITKRREALRERILNAIRHIPKAYINTTNFELFFPIGRQPGSYAGTSETMLALGSLLRNRDQAFDTIRSVLVNRFEARSETRENYFKALRSLVKRLFKRNPSLTPEFKAVIAQTGDAIDLHGNYIYLDPSCDYLVAHDFGNQQFSFRFINSKIYLLSPNRGEVKEYECSDTGRVQVCNNGNYYTLNVPMHYGDTIDGALGNARDRTKNANLNRWLVRDCPAATRNQPRRGGSSIVECSSSDDDKQDFCENFVLNGVKNGQDRRRLIAQAIEARKQAT</sequence>
<evidence type="ECO:0000259" key="6">
    <source>
        <dbReference type="PROSITE" id="PS51211"/>
    </source>
</evidence>
<feature type="chain" id="PRO_5035603893" description="Vitellogenin domain-containing protein" evidence="5">
    <location>
        <begin position="22"/>
        <end position="3014"/>
    </location>
</feature>
<evidence type="ECO:0000313" key="7">
    <source>
        <dbReference type="EMBL" id="CAF1241540.1"/>
    </source>
</evidence>
<dbReference type="PANTHER" id="PTHR23345:SF15">
    <property type="entry name" value="VITELLOGENIN 1-RELATED"/>
    <property type="match status" value="1"/>
</dbReference>
<dbReference type="InterPro" id="IPR015819">
    <property type="entry name" value="Lipid_transp_b-sht_shell"/>
</dbReference>
<dbReference type="PANTHER" id="PTHR23345">
    <property type="entry name" value="VITELLOGENIN-RELATED"/>
    <property type="match status" value="1"/>
</dbReference>
<feature type="region of interest" description="Disordered" evidence="4">
    <location>
        <begin position="253"/>
        <end position="300"/>
    </location>
</feature>
<dbReference type="SMART" id="SM00638">
    <property type="entry name" value="LPD_N"/>
    <property type="match status" value="1"/>
</dbReference>
<feature type="region of interest" description="Disordered" evidence="4">
    <location>
        <begin position="2960"/>
        <end position="2979"/>
    </location>
</feature>
<evidence type="ECO:0000313" key="8">
    <source>
        <dbReference type="EMBL" id="CAF3760087.1"/>
    </source>
</evidence>
<organism evidence="7 9">
    <name type="scientific">Adineta steineri</name>
    <dbReference type="NCBI Taxonomy" id="433720"/>
    <lineage>
        <taxon>Eukaryota</taxon>
        <taxon>Metazoa</taxon>
        <taxon>Spiralia</taxon>
        <taxon>Gnathifera</taxon>
        <taxon>Rotifera</taxon>
        <taxon>Eurotatoria</taxon>
        <taxon>Bdelloidea</taxon>
        <taxon>Adinetida</taxon>
        <taxon>Adinetidae</taxon>
        <taxon>Adineta</taxon>
    </lineage>
</organism>
<dbReference type="SUPFAM" id="SSF48371">
    <property type="entry name" value="ARM repeat"/>
    <property type="match status" value="1"/>
</dbReference>
<dbReference type="EMBL" id="CAJNOG010000437">
    <property type="protein sequence ID" value="CAF1241540.1"/>
    <property type="molecule type" value="Genomic_DNA"/>
</dbReference>
<evidence type="ECO:0000256" key="2">
    <source>
        <dbReference type="ARBA" id="ARBA00022761"/>
    </source>
</evidence>
<feature type="signal peptide" evidence="5">
    <location>
        <begin position="1"/>
        <end position="21"/>
    </location>
</feature>
<dbReference type="InterPro" id="IPR001747">
    <property type="entry name" value="Vitellogenin_N"/>
</dbReference>
<dbReference type="InterPro" id="IPR016024">
    <property type="entry name" value="ARM-type_fold"/>
</dbReference>
<comment type="caution">
    <text evidence="7">The sequence shown here is derived from an EMBL/GenBank/DDBJ whole genome shotgun (WGS) entry which is preliminary data.</text>
</comment>
<name>A0A814ZDA8_9BILA</name>
<keyword evidence="2" id="KW-0758">Storage protein</keyword>
<evidence type="ECO:0000313" key="9">
    <source>
        <dbReference type="Proteomes" id="UP000663845"/>
    </source>
</evidence>
<dbReference type="InterPro" id="IPR050733">
    <property type="entry name" value="Vitellogenin/Apolipophorin"/>
</dbReference>
<evidence type="ECO:0000256" key="5">
    <source>
        <dbReference type="SAM" id="SignalP"/>
    </source>
</evidence>
<dbReference type="PROSITE" id="PS51211">
    <property type="entry name" value="VITELLOGENIN"/>
    <property type="match status" value="1"/>
</dbReference>
<keyword evidence="1 5" id="KW-0732">Signal</keyword>
<dbReference type="Pfam" id="PF01347">
    <property type="entry name" value="Vitellogenin_N"/>
    <property type="match status" value="1"/>
</dbReference>
<feature type="compositionally biased region" description="Acidic residues" evidence="4">
    <location>
        <begin position="279"/>
        <end position="296"/>
    </location>
</feature>
<comment type="caution">
    <text evidence="3">Lacks conserved residue(s) required for the propagation of feature annotation.</text>
</comment>
<evidence type="ECO:0000256" key="4">
    <source>
        <dbReference type="SAM" id="MobiDB-lite"/>
    </source>
</evidence>
<protein>
    <recommendedName>
        <fullName evidence="6">Vitellogenin domain-containing protein</fullName>
    </recommendedName>
</protein>
<dbReference type="InterPro" id="IPR015816">
    <property type="entry name" value="Vitellinogen_b-sht_N"/>
</dbReference>
<reference evidence="7" key="1">
    <citation type="submission" date="2021-02" db="EMBL/GenBank/DDBJ databases">
        <authorList>
            <person name="Nowell W R."/>
        </authorList>
    </citation>
    <scope>NUCLEOTIDE SEQUENCE</scope>
</reference>
<proteinExistence type="predicted"/>